<dbReference type="Pfam" id="PF10737">
    <property type="entry name" value="GerPC"/>
    <property type="match status" value="1"/>
</dbReference>
<evidence type="ECO:0000256" key="2">
    <source>
        <dbReference type="SAM" id="MobiDB-lite"/>
    </source>
</evidence>
<dbReference type="InterPro" id="IPR019673">
    <property type="entry name" value="Spore_germination_GerPC"/>
</dbReference>
<dbReference type="Proteomes" id="UP000190229">
    <property type="component" value="Unassembled WGS sequence"/>
</dbReference>
<sequence>MRRCSRARGAPKSVRPLAVCAPSIWREKVGERVHPSEWEDVRQIYDDRLRALEREIETLKDVIRRMRYQKVEYRIDSLHVERLEGVLHIGLTTEDSERAWCEGVFDQSENQPPDRDQANGQTEEGMD</sequence>
<evidence type="ECO:0000313" key="4">
    <source>
        <dbReference type="Proteomes" id="UP000190229"/>
    </source>
</evidence>
<name>A0A1V4EQJ0_9BACL</name>
<dbReference type="EMBL" id="MWPS01000043">
    <property type="protein sequence ID" value="OPG15199.1"/>
    <property type="molecule type" value="Genomic_DNA"/>
</dbReference>
<evidence type="ECO:0000313" key="3">
    <source>
        <dbReference type="EMBL" id="OPG15199.1"/>
    </source>
</evidence>
<organism evidence="3 4">
    <name type="scientific">Ferroacidibacillus organovorans</name>
    <dbReference type="NCBI Taxonomy" id="1765683"/>
    <lineage>
        <taxon>Bacteria</taxon>
        <taxon>Bacillati</taxon>
        <taxon>Bacillota</taxon>
        <taxon>Bacilli</taxon>
        <taxon>Bacillales</taxon>
        <taxon>Alicyclobacillaceae</taxon>
        <taxon>Ferroacidibacillus</taxon>
    </lineage>
</organism>
<gene>
    <name evidence="3" type="ORF">B2M26_13715</name>
</gene>
<reference evidence="3 4" key="1">
    <citation type="submission" date="2017-02" db="EMBL/GenBank/DDBJ databases">
        <title>Draft genome of Acidibacillus ferrooxidans Huett2.</title>
        <authorList>
            <person name="Schopf S."/>
        </authorList>
    </citation>
    <scope>NUCLEOTIDE SEQUENCE [LARGE SCALE GENOMIC DNA]</scope>
    <source>
        <strain evidence="3 4">Huett2</strain>
    </source>
</reference>
<dbReference type="OrthoDB" id="2991331at2"/>
<proteinExistence type="predicted"/>
<protein>
    <submittedName>
        <fullName evidence="3">Uncharacterized protein</fullName>
    </submittedName>
</protein>
<evidence type="ECO:0000256" key="1">
    <source>
        <dbReference type="SAM" id="Coils"/>
    </source>
</evidence>
<keyword evidence="4" id="KW-1185">Reference proteome</keyword>
<keyword evidence="1" id="KW-0175">Coiled coil</keyword>
<dbReference type="AlphaFoldDB" id="A0A1V4EQJ0"/>
<comment type="caution">
    <text evidence="3">The sequence shown here is derived from an EMBL/GenBank/DDBJ whole genome shotgun (WGS) entry which is preliminary data.</text>
</comment>
<accession>A0A1V4EQJ0</accession>
<feature type="region of interest" description="Disordered" evidence="2">
    <location>
        <begin position="104"/>
        <end position="127"/>
    </location>
</feature>
<feature type="coiled-coil region" evidence="1">
    <location>
        <begin position="42"/>
        <end position="69"/>
    </location>
</feature>
<feature type="compositionally biased region" description="Polar residues" evidence="2">
    <location>
        <begin position="118"/>
        <end position="127"/>
    </location>
</feature>